<feature type="region of interest" description="Disordered" evidence="1">
    <location>
        <begin position="1"/>
        <end position="228"/>
    </location>
</feature>
<keyword evidence="3" id="KW-1185">Reference proteome</keyword>
<feature type="compositionally biased region" description="Acidic residues" evidence="1">
    <location>
        <begin position="201"/>
        <end position="211"/>
    </location>
</feature>
<comment type="caution">
    <text evidence="2">The sequence shown here is derived from an EMBL/GenBank/DDBJ whole genome shotgun (WGS) entry which is preliminary data.</text>
</comment>
<name>A0A2B7Y3Q2_9EURO</name>
<dbReference type="EMBL" id="PDNB01000026">
    <property type="protein sequence ID" value="PGH15317.1"/>
    <property type="molecule type" value="Genomic_DNA"/>
</dbReference>
<dbReference type="Proteomes" id="UP000223968">
    <property type="component" value="Unassembled WGS sequence"/>
</dbReference>
<feature type="compositionally biased region" description="Low complexity" evidence="1">
    <location>
        <begin position="151"/>
        <end position="162"/>
    </location>
</feature>
<feature type="compositionally biased region" description="Basic residues" evidence="1">
    <location>
        <begin position="40"/>
        <end position="49"/>
    </location>
</feature>
<gene>
    <name evidence="2" type="ORF">AJ79_02482</name>
</gene>
<evidence type="ECO:0000256" key="1">
    <source>
        <dbReference type="SAM" id="MobiDB-lite"/>
    </source>
</evidence>
<dbReference type="STRING" id="1447875.A0A2B7Y3Q2"/>
<feature type="compositionally biased region" description="Low complexity" evidence="1">
    <location>
        <begin position="25"/>
        <end position="36"/>
    </location>
</feature>
<protein>
    <submittedName>
        <fullName evidence="2">Uncharacterized protein</fullName>
    </submittedName>
</protein>
<reference evidence="2 3" key="1">
    <citation type="submission" date="2017-10" db="EMBL/GenBank/DDBJ databases">
        <title>Comparative genomics in systemic dimorphic fungi from Ajellomycetaceae.</title>
        <authorList>
            <person name="Munoz J.F."/>
            <person name="Mcewen J.G."/>
            <person name="Clay O.K."/>
            <person name="Cuomo C.A."/>
        </authorList>
    </citation>
    <scope>NUCLEOTIDE SEQUENCE [LARGE SCALE GENOMIC DNA]</scope>
    <source>
        <strain evidence="2 3">UAMH5409</strain>
    </source>
</reference>
<sequence length="384" mass="40588">MSDDEDGDSRTASVGLLRGRNKNASSGSRRTSSSGSSDKRRSRKNRKLGRRDIQDFVPKGTSFTSTSLAVDNPSSSASSTNTDSSDNNSPAESAPSQFSRPASRGIAPSMNWNKLSRGAVRTALRGRSRQDTANTAATTSFEAVNGKYWRSRSTSASSTGSGDPSQRAEDQDKDDSETDASRSEPHAKSSRGQTTYAADFSDMESGEETDGNNDIMLNLSGPPKADILQNGMNGVPNGQGKVAFSGNSDMPESHKVNGEGICQPIDEDGSKVPEAPVHADVTTREASSGGPKTAAIRTYRSKYSIDPATLADLNHKDLETQASVSIAEHGLFMKVGFALLGGGANVAENGDTTQQAAHPPLKRRLWKSPVICVAPVTILSMSVI</sequence>
<accession>A0A2B7Y3Q2</accession>
<evidence type="ECO:0000313" key="3">
    <source>
        <dbReference type="Proteomes" id="UP000223968"/>
    </source>
</evidence>
<organism evidence="2 3">
    <name type="scientific">Helicocarpus griseus UAMH5409</name>
    <dbReference type="NCBI Taxonomy" id="1447875"/>
    <lineage>
        <taxon>Eukaryota</taxon>
        <taxon>Fungi</taxon>
        <taxon>Dikarya</taxon>
        <taxon>Ascomycota</taxon>
        <taxon>Pezizomycotina</taxon>
        <taxon>Eurotiomycetes</taxon>
        <taxon>Eurotiomycetidae</taxon>
        <taxon>Onygenales</taxon>
        <taxon>Ajellomycetaceae</taxon>
        <taxon>Helicocarpus</taxon>
    </lineage>
</organism>
<proteinExistence type="predicted"/>
<feature type="compositionally biased region" description="Low complexity" evidence="1">
    <location>
        <begin position="72"/>
        <end position="91"/>
    </location>
</feature>
<dbReference type="OrthoDB" id="7608935at2759"/>
<evidence type="ECO:0000313" key="2">
    <source>
        <dbReference type="EMBL" id="PGH15317.1"/>
    </source>
</evidence>
<dbReference type="AlphaFoldDB" id="A0A2B7Y3Q2"/>
<feature type="compositionally biased region" description="Polar residues" evidence="1">
    <location>
        <begin position="131"/>
        <end position="142"/>
    </location>
</feature>